<dbReference type="AlphaFoldDB" id="A0A1H6Q0Z9"/>
<evidence type="ECO:0000256" key="4">
    <source>
        <dbReference type="ARBA" id="ARBA00022496"/>
    </source>
</evidence>
<evidence type="ECO:0000259" key="11">
    <source>
        <dbReference type="Pfam" id="PF16916"/>
    </source>
</evidence>
<evidence type="ECO:0000313" key="13">
    <source>
        <dbReference type="Proteomes" id="UP000242999"/>
    </source>
</evidence>
<dbReference type="GO" id="GO:0008324">
    <property type="term" value="F:monoatomic cation transmembrane transporter activity"/>
    <property type="evidence" value="ECO:0007669"/>
    <property type="project" value="InterPro"/>
</dbReference>
<keyword evidence="4" id="KW-0408">Iron</keyword>
<dbReference type="SUPFAM" id="SSF160240">
    <property type="entry name" value="Cation efflux protein cytoplasmic domain-like"/>
    <property type="match status" value="1"/>
</dbReference>
<evidence type="ECO:0000256" key="5">
    <source>
        <dbReference type="ARBA" id="ARBA00022692"/>
    </source>
</evidence>
<dbReference type="SUPFAM" id="SSF161111">
    <property type="entry name" value="Cation efflux protein transmembrane domain-like"/>
    <property type="match status" value="1"/>
</dbReference>
<dbReference type="GO" id="GO:0006826">
    <property type="term" value="P:iron ion transport"/>
    <property type="evidence" value="ECO:0007669"/>
    <property type="project" value="UniProtKB-KW"/>
</dbReference>
<sequence>MFSVSNDEAKAAHKVTLIGSALDATLGGLKIFVGYWGNSSALIADGIHSLSDLLSDVLVLVATHFGRQQADAKHPYGHARFETLATFILGGLLIAVAGALAYQAIKELVTADFNALLPASETLIIAALSIAGKEWIYHYTMRVARAIRSDLLKANAWHSRSDALSSVVVFIGIGGALMGWPWLDQVAALVVAFMVAHIGASLAWNSIEELVDTALPEQDVQKIHKLALSVQEVKNVHGLRTRKMGAAILLDIHLQVDQCISVSEGHHIGVCVARQLRNHFTDIGDITFHIDSEYDQEIPSTANLLPLRTQIIQELTLAWAELLHWQDIARLRLHYLNNKIHLDICLRAQAAKVDPLQLRQALQGKLWFADLTLEYLVEELASSPNKV</sequence>
<dbReference type="Gene3D" id="1.20.1510.10">
    <property type="entry name" value="Cation efflux protein transmembrane domain"/>
    <property type="match status" value="1"/>
</dbReference>
<keyword evidence="4" id="KW-0410">Iron transport</keyword>
<protein>
    <submittedName>
        <fullName evidence="12">Cation diffusion facilitator family transporter</fullName>
    </submittedName>
</protein>
<keyword evidence="13" id="KW-1185">Reference proteome</keyword>
<evidence type="ECO:0000313" key="12">
    <source>
        <dbReference type="EMBL" id="SEI37541.1"/>
    </source>
</evidence>
<feature type="transmembrane region" description="Helical" evidence="9">
    <location>
        <begin position="161"/>
        <end position="180"/>
    </location>
</feature>
<feature type="transmembrane region" description="Helical" evidence="9">
    <location>
        <begin position="83"/>
        <end position="102"/>
    </location>
</feature>
<dbReference type="InterPro" id="IPR058533">
    <property type="entry name" value="Cation_efflux_TM"/>
</dbReference>
<keyword evidence="6" id="KW-0862">Zinc</keyword>
<evidence type="ECO:0000256" key="7">
    <source>
        <dbReference type="ARBA" id="ARBA00022989"/>
    </source>
</evidence>
<dbReference type="PANTHER" id="PTHR43840">
    <property type="entry name" value="MITOCHONDRIAL METAL TRANSPORTER 1-RELATED"/>
    <property type="match status" value="1"/>
</dbReference>
<keyword evidence="6" id="KW-0864">Zinc transport</keyword>
<proteinExistence type="inferred from homology"/>
<keyword evidence="3" id="KW-0813">Transport</keyword>
<keyword evidence="6" id="KW-0406">Ion transport</keyword>
<evidence type="ECO:0000256" key="2">
    <source>
        <dbReference type="ARBA" id="ARBA00010212"/>
    </source>
</evidence>
<evidence type="ECO:0000256" key="8">
    <source>
        <dbReference type="ARBA" id="ARBA00023136"/>
    </source>
</evidence>
<feature type="transmembrane region" description="Helical" evidence="9">
    <location>
        <begin position="186"/>
        <end position="204"/>
    </location>
</feature>
<keyword evidence="7 9" id="KW-1133">Transmembrane helix</keyword>
<organism evidence="12 13">
    <name type="scientific">Allopseudospirillum japonicum</name>
    <dbReference type="NCBI Taxonomy" id="64971"/>
    <lineage>
        <taxon>Bacteria</taxon>
        <taxon>Pseudomonadati</taxon>
        <taxon>Pseudomonadota</taxon>
        <taxon>Gammaproteobacteria</taxon>
        <taxon>Oceanospirillales</taxon>
        <taxon>Oceanospirillaceae</taxon>
        <taxon>Allopseudospirillum</taxon>
    </lineage>
</organism>
<feature type="domain" description="Cation efflux protein cytoplasmic" evidence="11">
    <location>
        <begin position="215"/>
        <end position="292"/>
    </location>
</feature>
<name>A0A1H6Q0Z9_9GAMM</name>
<feature type="domain" description="Cation efflux protein transmembrane" evidence="10">
    <location>
        <begin position="18"/>
        <end position="211"/>
    </location>
</feature>
<reference evidence="13" key="1">
    <citation type="submission" date="2016-10" db="EMBL/GenBank/DDBJ databases">
        <authorList>
            <person name="Varghese N."/>
            <person name="Submissions S."/>
        </authorList>
    </citation>
    <scope>NUCLEOTIDE SEQUENCE [LARGE SCALE GENOMIC DNA]</scope>
    <source>
        <strain evidence="13">DSM 7165</strain>
    </source>
</reference>
<evidence type="ECO:0000259" key="10">
    <source>
        <dbReference type="Pfam" id="PF01545"/>
    </source>
</evidence>
<feature type="transmembrane region" description="Helical" evidence="9">
    <location>
        <begin position="122"/>
        <end position="140"/>
    </location>
</feature>
<accession>A0A1H6Q0Z9</accession>
<dbReference type="NCBIfam" id="TIGR01297">
    <property type="entry name" value="CDF"/>
    <property type="match status" value="1"/>
</dbReference>
<dbReference type="InterPro" id="IPR050291">
    <property type="entry name" value="CDF_Transporter"/>
</dbReference>
<dbReference type="Proteomes" id="UP000242999">
    <property type="component" value="Unassembled WGS sequence"/>
</dbReference>
<dbReference type="OrthoDB" id="9806522at2"/>
<keyword evidence="8 9" id="KW-0472">Membrane</keyword>
<dbReference type="InterPro" id="IPR027469">
    <property type="entry name" value="Cation_efflux_TMD_sf"/>
</dbReference>
<comment type="subcellular location">
    <subcellularLocation>
        <location evidence="1">Membrane</location>
        <topology evidence="1">Multi-pass membrane protein</topology>
    </subcellularLocation>
</comment>
<gene>
    <name evidence="12" type="ORF">SAMN05421831_10158</name>
</gene>
<dbReference type="PANTHER" id="PTHR43840:SF15">
    <property type="entry name" value="MITOCHONDRIAL METAL TRANSPORTER 1-RELATED"/>
    <property type="match status" value="1"/>
</dbReference>
<dbReference type="RefSeq" id="WP_093307694.1">
    <property type="nucleotide sequence ID" value="NZ_FNYH01000001.1"/>
</dbReference>
<dbReference type="EMBL" id="FNYH01000001">
    <property type="protein sequence ID" value="SEI37541.1"/>
    <property type="molecule type" value="Genomic_DNA"/>
</dbReference>
<dbReference type="FunFam" id="1.20.1510.10:FF:000006">
    <property type="entry name" value="Divalent cation efflux transporter"/>
    <property type="match status" value="1"/>
</dbReference>
<dbReference type="InterPro" id="IPR002524">
    <property type="entry name" value="Cation_efflux"/>
</dbReference>
<evidence type="ECO:0000256" key="1">
    <source>
        <dbReference type="ARBA" id="ARBA00004141"/>
    </source>
</evidence>
<dbReference type="InterPro" id="IPR036837">
    <property type="entry name" value="Cation_efflux_CTD_sf"/>
</dbReference>
<comment type="similarity">
    <text evidence="2">Belongs to the cation diffusion facilitator (CDF) transporter (TC 2.A.4) family. FieF subfamily.</text>
</comment>
<dbReference type="GO" id="GO:0006829">
    <property type="term" value="P:zinc ion transport"/>
    <property type="evidence" value="ECO:0007669"/>
    <property type="project" value="UniProtKB-KW"/>
</dbReference>
<dbReference type="Pfam" id="PF16916">
    <property type="entry name" value="ZT_dimer"/>
    <property type="match status" value="1"/>
</dbReference>
<evidence type="ECO:0000256" key="9">
    <source>
        <dbReference type="SAM" id="Phobius"/>
    </source>
</evidence>
<dbReference type="Gene3D" id="3.30.70.1350">
    <property type="entry name" value="Cation efflux protein, cytoplasmic domain"/>
    <property type="match status" value="1"/>
</dbReference>
<evidence type="ECO:0000256" key="3">
    <source>
        <dbReference type="ARBA" id="ARBA00022448"/>
    </source>
</evidence>
<dbReference type="GO" id="GO:0016020">
    <property type="term" value="C:membrane"/>
    <property type="evidence" value="ECO:0007669"/>
    <property type="project" value="UniProtKB-SubCell"/>
</dbReference>
<dbReference type="InterPro" id="IPR027470">
    <property type="entry name" value="Cation_efflux_CTD"/>
</dbReference>
<keyword evidence="5 9" id="KW-0812">Transmembrane</keyword>
<dbReference type="Pfam" id="PF01545">
    <property type="entry name" value="Cation_efflux"/>
    <property type="match status" value="1"/>
</dbReference>
<evidence type="ECO:0000256" key="6">
    <source>
        <dbReference type="ARBA" id="ARBA00022906"/>
    </source>
</evidence>
<dbReference type="STRING" id="64971.SAMN05421831_10158"/>